<evidence type="ECO:0000313" key="2">
    <source>
        <dbReference type="EMBL" id="HIG63961.1"/>
    </source>
</evidence>
<gene>
    <name evidence="2" type="ORF">EYQ16_05555</name>
</gene>
<protein>
    <submittedName>
        <fullName evidence="2">Uncharacterized protein</fullName>
    </submittedName>
</protein>
<name>A0A7C7ZED2_9ARCH</name>
<evidence type="ECO:0000256" key="1">
    <source>
        <dbReference type="SAM" id="Phobius"/>
    </source>
</evidence>
<accession>A0A7C7ZED2</accession>
<feature type="transmembrane region" description="Helical" evidence="1">
    <location>
        <begin position="163"/>
        <end position="193"/>
    </location>
</feature>
<keyword evidence="1" id="KW-1133">Transmembrane helix</keyword>
<keyword evidence="1" id="KW-0812">Transmembrane</keyword>
<evidence type="ECO:0000313" key="3">
    <source>
        <dbReference type="Proteomes" id="UP000589516"/>
    </source>
</evidence>
<proteinExistence type="predicted"/>
<reference evidence="3" key="1">
    <citation type="journal article" date="2019" name="bioRxiv">
        <title>Genome diversification in globally distributed novel marine Proteobacteria is linked to environmental adaptation.</title>
        <authorList>
            <person name="Zhou Z."/>
            <person name="Tran P.Q."/>
            <person name="Kieft K."/>
            <person name="Anantharaman K."/>
        </authorList>
    </citation>
    <scope>NUCLEOTIDE SEQUENCE [LARGE SCALE GENOMIC DNA]</scope>
</reference>
<dbReference type="AlphaFoldDB" id="A0A7C7ZED2"/>
<feature type="transmembrane region" description="Helical" evidence="1">
    <location>
        <begin position="137"/>
        <end position="156"/>
    </location>
</feature>
<sequence>MEASVTCSECGATTEAEVASEGHSEYVACGDCGHRFLWEPAGGGGTASEELDWGDGAAAGDYVALYPSTSRPQIAGLLLLLAALGLLTNVILLNGTLGDPDKVEGATVKMNEIMADSGMSSSEEYDEDFVRSVLRAAIIWELFCTVLATAGGVLVLMRQNYTLVLVGCATAIVGMGPFMLSTLFGAIALYLALQSRPEFGLVDEESW</sequence>
<keyword evidence="1" id="KW-0472">Membrane</keyword>
<dbReference type="Proteomes" id="UP000589516">
    <property type="component" value="Unassembled WGS sequence"/>
</dbReference>
<feature type="transmembrane region" description="Helical" evidence="1">
    <location>
        <begin position="74"/>
        <end position="93"/>
    </location>
</feature>
<dbReference type="EMBL" id="DUAV01000034">
    <property type="protein sequence ID" value="HIG63961.1"/>
    <property type="molecule type" value="Genomic_DNA"/>
</dbReference>
<comment type="caution">
    <text evidence="2">The sequence shown here is derived from an EMBL/GenBank/DDBJ whole genome shotgun (WGS) entry which is preliminary data.</text>
</comment>
<organism evidence="2 3">
    <name type="scientific">Marine Group III euryarchaeote</name>
    <dbReference type="NCBI Taxonomy" id="2173149"/>
    <lineage>
        <taxon>Archaea</taxon>
        <taxon>Methanobacteriati</taxon>
        <taxon>Thermoplasmatota</taxon>
        <taxon>Thermoplasmata</taxon>
        <taxon>Candidatus Thermoprofundales</taxon>
    </lineage>
</organism>